<comment type="similarity">
    <text evidence="1">Belongs to the caleosin family.</text>
</comment>
<dbReference type="Proteomes" id="UP000504610">
    <property type="component" value="Chromosome 3"/>
</dbReference>
<dbReference type="AlphaFoldDB" id="A0A6J0MM38"/>
<dbReference type="GeneID" id="108844761"/>
<dbReference type="PANTHER" id="PTHR31495">
    <property type="entry name" value="PEROXYGENASE 3-RELATED"/>
    <property type="match status" value="1"/>
</dbReference>
<keyword evidence="2" id="KW-1185">Reference proteome</keyword>
<evidence type="ECO:0000256" key="1">
    <source>
        <dbReference type="ARBA" id="ARBA00006765"/>
    </source>
</evidence>
<reference evidence="2" key="1">
    <citation type="journal article" date="2019" name="Database">
        <title>The radish genome database (RadishGD): an integrated information resource for radish genomics.</title>
        <authorList>
            <person name="Yu H.J."/>
            <person name="Baek S."/>
            <person name="Lee Y.J."/>
            <person name="Cho A."/>
            <person name="Mun J.H."/>
        </authorList>
    </citation>
    <scope>NUCLEOTIDE SEQUENCE [LARGE SCALE GENOMIC DNA]</scope>
    <source>
        <strain evidence="2">cv. WK10039</strain>
    </source>
</reference>
<organism evidence="2 3">
    <name type="scientific">Raphanus sativus</name>
    <name type="common">Radish</name>
    <name type="synonym">Raphanus raphanistrum var. sativus</name>
    <dbReference type="NCBI Taxonomy" id="3726"/>
    <lineage>
        <taxon>Eukaryota</taxon>
        <taxon>Viridiplantae</taxon>
        <taxon>Streptophyta</taxon>
        <taxon>Embryophyta</taxon>
        <taxon>Tracheophyta</taxon>
        <taxon>Spermatophyta</taxon>
        <taxon>Magnoliopsida</taxon>
        <taxon>eudicotyledons</taxon>
        <taxon>Gunneridae</taxon>
        <taxon>Pentapetalae</taxon>
        <taxon>rosids</taxon>
        <taxon>malvids</taxon>
        <taxon>Brassicales</taxon>
        <taxon>Brassicaceae</taxon>
        <taxon>Brassiceae</taxon>
        <taxon>Raphanus</taxon>
    </lineage>
</organism>
<dbReference type="OrthoDB" id="640742at2759"/>
<dbReference type="InterPro" id="IPR007736">
    <property type="entry name" value="Caleosin-related"/>
</dbReference>
<dbReference type="PANTHER" id="PTHR31495:SF48">
    <property type="entry name" value="PEROXYGENASE 3-RELATED"/>
    <property type="match status" value="1"/>
</dbReference>
<proteinExistence type="inferred from homology"/>
<dbReference type="RefSeq" id="XP_018473560.2">
    <property type="nucleotide sequence ID" value="XM_018618058.2"/>
</dbReference>
<dbReference type="GO" id="GO:0004497">
    <property type="term" value="F:monooxygenase activity"/>
    <property type="evidence" value="ECO:0007669"/>
    <property type="project" value="TreeGrafter"/>
</dbReference>
<gene>
    <name evidence="3" type="primary">LOC108844761</name>
</gene>
<protein>
    <submittedName>
        <fullName evidence="3">Probable peroxygenase 3</fullName>
    </submittedName>
</protein>
<reference evidence="3" key="2">
    <citation type="submission" date="2025-08" db="UniProtKB">
        <authorList>
            <consortium name="RefSeq"/>
        </authorList>
    </citation>
    <scope>IDENTIFICATION</scope>
    <source>
        <tissue evidence="3">Leaf</tissue>
    </source>
</reference>
<name>A0A6J0MM38_RAPSA</name>
<accession>A0A6J0MM38</accession>
<evidence type="ECO:0000313" key="3">
    <source>
        <dbReference type="RefSeq" id="XP_018473560.2"/>
    </source>
</evidence>
<evidence type="ECO:0000313" key="2">
    <source>
        <dbReference type="Proteomes" id="UP000504610"/>
    </source>
</evidence>
<dbReference type="KEGG" id="rsz:108844761"/>
<dbReference type="Pfam" id="PF05042">
    <property type="entry name" value="Caleosin"/>
    <property type="match status" value="1"/>
</dbReference>
<sequence>MTTTETKSSHCYIFCKKKELRASSIINTYRRERESMGEESEAFATTAPLAPVTGQRKVRNDLEDTLPKPYLARALAAPDTEHPNGTEGHDSKGMSVMQQHVAFFDQNGDGIVYPWETYAGLRDLGFNPIACIFWSLIVNLAFSYVTLPSWLPSPLLPVYIDNIHKAKHGSDSSTYDTEGRFVPANLENIFSKYALTVSDKLSFKELWNLTEGNRMAIDPFGWVSNKVEWLLLYLLAKDDEGFVSKETVRGCFDGSLFEYCAKQNKAKANSRKQD</sequence>
<dbReference type="GO" id="GO:0005509">
    <property type="term" value="F:calcium ion binding"/>
    <property type="evidence" value="ECO:0007669"/>
    <property type="project" value="TreeGrafter"/>
</dbReference>